<dbReference type="Proteomes" id="UP000235145">
    <property type="component" value="Unassembled WGS sequence"/>
</dbReference>
<feature type="transmembrane region" description="Helical" evidence="1">
    <location>
        <begin position="12"/>
        <end position="35"/>
    </location>
</feature>
<organism evidence="2 3">
    <name type="scientific">Lactuca sativa</name>
    <name type="common">Garden lettuce</name>
    <dbReference type="NCBI Taxonomy" id="4236"/>
    <lineage>
        <taxon>Eukaryota</taxon>
        <taxon>Viridiplantae</taxon>
        <taxon>Streptophyta</taxon>
        <taxon>Embryophyta</taxon>
        <taxon>Tracheophyta</taxon>
        <taxon>Spermatophyta</taxon>
        <taxon>Magnoliopsida</taxon>
        <taxon>eudicotyledons</taxon>
        <taxon>Gunneridae</taxon>
        <taxon>Pentapetalae</taxon>
        <taxon>asterids</taxon>
        <taxon>campanulids</taxon>
        <taxon>Asterales</taxon>
        <taxon>Asteraceae</taxon>
        <taxon>Cichorioideae</taxon>
        <taxon>Cichorieae</taxon>
        <taxon>Lactucinae</taxon>
        <taxon>Lactuca</taxon>
    </lineage>
</organism>
<sequence>MSPPLTSYIQSVFFASLSLMLSIDFSFLILDVLPFRREAESDMCRFTIRHCRSRRFYLFSPLSDKGLLPAIFLIVGSQFRSTPPRIADPMLQFSCVSPVKEEEDKIRELPLRATMDDWRANAS</sequence>
<name>A0A9R1V663_LACSA</name>
<dbReference type="AlphaFoldDB" id="A0A9R1V663"/>
<keyword evidence="3" id="KW-1185">Reference proteome</keyword>
<keyword evidence="1" id="KW-0812">Transmembrane</keyword>
<proteinExistence type="predicted"/>
<evidence type="ECO:0000256" key="1">
    <source>
        <dbReference type="SAM" id="Phobius"/>
    </source>
</evidence>
<gene>
    <name evidence="2" type="ORF">LSAT_V11C600329420</name>
</gene>
<keyword evidence="1" id="KW-0472">Membrane</keyword>
<protein>
    <submittedName>
        <fullName evidence="2">Uncharacterized protein</fullName>
    </submittedName>
</protein>
<accession>A0A9R1V663</accession>
<evidence type="ECO:0000313" key="3">
    <source>
        <dbReference type="Proteomes" id="UP000235145"/>
    </source>
</evidence>
<reference evidence="2 3" key="1">
    <citation type="journal article" date="2017" name="Nat. Commun.">
        <title>Genome assembly with in vitro proximity ligation data and whole-genome triplication in lettuce.</title>
        <authorList>
            <person name="Reyes-Chin-Wo S."/>
            <person name="Wang Z."/>
            <person name="Yang X."/>
            <person name="Kozik A."/>
            <person name="Arikit S."/>
            <person name="Song C."/>
            <person name="Xia L."/>
            <person name="Froenicke L."/>
            <person name="Lavelle D.O."/>
            <person name="Truco M.J."/>
            <person name="Xia R."/>
            <person name="Zhu S."/>
            <person name="Xu C."/>
            <person name="Xu H."/>
            <person name="Xu X."/>
            <person name="Cox K."/>
            <person name="Korf I."/>
            <person name="Meyers B.C."/>
            <person name="Michelmore R.W."/>
        </authorList>
    </citation>
    <scope>NUCLEOTIDE SEQUENCE [LARGE SCALE GENOMIC DNA]</scope>
    <source>
        <strain evidence="3">cv. Salinas</strain>
        <tissue evidence="2">Seedlings</tissue>
    </source>
</reference>
<keyword evidence="1" id="KW-1133">Transmembrane helix</keyword>
<dbReference type="EMBL" id="NBSK02000006">
    <property type="protein sequence ID" value="KAJ0200098.1"/>
    <property type="molecule type" value="Genomic_DNA"/>
</dbReference>
<evidence type="ECO:0000313" key="2">
    <source>
        <dbReference type="EMBL" id="KAJ0200098.1"/>
    </source>
</evidence>
<comment type="caution">
    <text evidence="2">The sequence shown here is derived from an EMBL/GenBank/DDBJ whole genome shotgun (WGS) entry which is preliminary data.</text>
</comment>
<feature type="transmembrane region" description="Helical" evidence="1">
    <location>
        <begin position="56"/>
        <end position="75"/>
    </location>
</feature>